<dbReference type="Pfam" id="PF00293">
    <property type="entry name" value="NUDIX"/>
    <property type="match status" value="1"/>
</dbReference>
<dbReference type="InterPro" id="IPR000086">
    <property type="entry name" value="NUDIX_hydrolase_dom"/>
</dbReference>
<evidence type="ECO:0000313" key="5">
    <source>
        <dbReference type="Proteomes" id="UP000028924"/>
    </source>
</evidence>
<organism evidence="3 5">
    <name type="scientific">Auxenochlorella protothecoides</name>
    <name type="common">Green microalga</name>
    <name type="synonym">Chlorella protothecoides</name>
    <dbReference type="NCBI Taxonomy" id="3075"/>
    <lineage>
        <taxon>Eukaryota</taxon>
        <taxon>Viridiplantae</taxon>
        <taxon>Chlorophyta</taxon>
        <taxon>core chlorophytes</taxon>
        <taxon>Trebouxiophyceae</taxon>
        <taxon>Chlorellales</taxon>
        <taxon>Chlorellaceae</taxon>
        <taxon>Auxenochlorella</taxon>
    </lineage>
</organism>
<keyword evidence="5" id="KW-1185">Reference proteome</keyword>
<dbReference type="EMBL" id="GDKF01009576">
    <property type="protein sequence ID" value="JAT69046.1"/>
    <property type="molecule type" value="Transcribed_RNA"/>
</dbReference>
<reference evidence="3 5" key="1">
    <citation type="journal article" date="2014" name="BMC Genomics">
        <title>Oil accumulation mechanisms of the oleaginous microalga Chlorella protothecoides revealed through its genome, transcriptomes, and proteomes.</title>
        <authorList>
            <person name="Gao C."/>
            <person name="Wang Y."/>
            <person name="Shen Y."/>
            <person name="Yan D."/>
            <person name="He X."/>
            <person name="Dai J."/>
            <person name="Wu Q."/>
        </authorList>
    </citation>
    <scope>NUCLEOTIDE SEQUENCE [LARGE SCALE GENOMIC DNA]</scope>
    <source>
        <strain evidence="3 5">0710</strain>
    </source>
</reference>
<evidence type="ECO:0000313" key="6">
    <source>
        <dbReference type="Proteomes" id="UP000279271"/>
    </source>
</evidence>
<sequence>MPPLPGPIEKQGAGLLFTSEQHVLLLKRANTKHNLGAWGLPGGNVEAGDESLLATAVREAVEEVGVLPPFTISGEIKTARGKRGQKHFTVFIATLLPEDRQAWTPVLNHEHSEFQWYPVPGLCAGTLPLHPVVDKLFRQGELPLGLVGVAPP</sequence>
<dbReference type="Proteomes" id="UP000279271">
    <property type="component" value="Unassembled WGS sequence"/>
</dbReference>
<dbReference type="PANTHER" id="PTHR43736">
    <property type="entry name" value="ADP-RIBOSE PYROPHOSPHATASE"/>
    <property type="match status" value="1"/>
</dbReference>
<evidence type="ECO:0000313" key="2">
    <source>
        <dbReference type="EMBL" id="JAT69046.1"/>
    </source>
</evidence>
<reference evidence="6" key="3">
    <citation type="journal article" date="2018" name="Algal Res.">
        <title>Characterization of plant carbon substrate utilization by Auxenochlorella protothecoides.</title>
        <authorList>
            <person name="Vogler B.W."/>
            <person name="Starkenburg S.R."/>
            <person name="Sudasinghe N."/>
            <person name="Schambach J.Y."/>
            <person name="Rollin J.A."/>
            <person name="Pattathil S."/>
            <person name="Barry A.N."/>
        </authorList>
    </citation>
    <scope>NUCLEOTIDE SEQUENCE [LARGE SCALE GENOMIC DNA]</scope>
    <source>
        <strain evidence="6">UTEX 25</strain>
    </source>
</reference>
<feature type="domain" description="Nudix hydrolase" evidence="1">
    <location>
        <begin position="7"/>
        <end position="142"/>
    </location>
</feature>
<dbReference type="AlphaFoldDB" id="A0A087STH4"/>
<proteinExistence type="predicted"/>
<evidence type="ECO:0000313" key="3">
    <source>
        <dbReference type="EMBL" id="KFM29028.1"/>
    </source>
</evidence>
<dbReference type="PANTHER" id="PTHR43736:SF1">
    <property type="entry name" value="DIHYDRONEOPTERIN TRIPHOSPHATE DIPHOSPHATASE"/>
    <property type="match status" value="1"/>
</dbReference>
<dbReference type="Gene3D" id="3.90.79.10">
    <property type="entry name" value="Nucleoside Triphosphate Pyrophosphohydrolase"/>
    <property type="match status" value="1"/>
</dbReference>
<protein>
    <recommendedName>
        <fullName evidence="1">Nudix hydrolase domain-containing protein</fullName>
    </recommendedName>
</protein>
<dbReference type="EMBL" id="QOKY01000172">
    <property type="protein sequence ID" value="RMZ54948.1"/>
    <property type="molecule type" value="Genomic_DNA"/>
</dbReference>
<dbReference type="KEGG" id="apro:F751_6547"/>
<dbReference type="RefSeq" id="XP_011402077.1">
    <property type="nucleotide sequence ID" value="XM_011403775.1"/>
</dbReference>
<evidence type="ECO:0000313" key="4">
    <source>
        <dbReference type="EMBL" id="RMZ54948.1"/>
    </source>
</evidence>
<dbReference type="CDD" id="cd02883">
    <property type="entry name" value="NUDIX_Hydrolase"/>
    <property type="match status" value="1"/>
</dbReference>
<name>A0A087STH4_AUXPR</name>
<dbReference type="PROSITE" id="PS51462">
    <property type="entry name" value="NUDIX"/>
    <property type="match status" value="1"/>
</dbReference>
<dbReference type="OrthoDB" id="276276at2759"/>
<dbReference type="Proteomes" id="UP000028924">
    <property type="component" value="Unassembled WGS sequence"/>
</dbReference>
<dbReference type="EMBL" id="KL662185">
    <property type="protein sequence ID" value="KFM29028.1"/>
    <property type="molecule type" value="Genomic_DNA"/>
</dbReference>
<gene>
    <name evidence="4" type="ORF">APUTEX25_000465</name>
    <name evidence="3" type="ORF">F751_6547</name>
    <name evidence="2" type="ORF">g.2850</name>
</gene>
<dbReference type="SUPFAM" id="SSF55811">
    <property type="entry name" value="Nudix"/>
    <property type="match status" value="1"/>
</dbReference>
<reference evidence="4" key="5">
    <citation type="submission" date="2018-11" db="EMBL/GenBank/DDBJ databases">
        <title>Characterization of plant carbon substrate utilization by Auxenochlorella protothecoides.</title>
        <authorList>
            <person name="Vogler B.W."/>
            <person name="Starkenburg S.R."/>
            <person name="Sudasinghe N."/>
            <person name="Schambach J.Y."/>
            <person name="Rollin J.A."/>
            <person name="Pattathil S."/>
            <person name="Barry A.N."/>
        </authorList>
    </citation>
    <scope>NUCLEOTIDE SEQUENCE [LARGE SCALE GENOMIC DNA]</scope>
    <source>
        <strain evidence="4">UTEX 25</strain>
    </source>
</reference>
<reference evidence="4" key="4">
    <citation type="submission" date="2018-10" db="EMBL/GenBank/DDBJ databases">
        <authorList>
            <person name="Hovde B."/>
            <person name="Zhang X."/>
        </authorList>
    </citation>
    <scope>NUCLEOTIDE SEQUENCE [LARGE SCALE GENOMIC DNA]</scope>
    <source>
        <strain evidence="4">UTEX 25</strain>
    </source>
</reference>
<dbReference type="InterPro" id="IPR015797">
    <property type="entry name" value="NUDIX_hydrolase-like_dom_sf"/>
</dbReference>
<evidence type="ECO:0000259" key="1">
    <source>
        <dbReference type="PROSITE" id="PS51462"/>
    </source>
</evidence>
<reference evidence="2" key="2">
    <citation type="submission" date="2015-08" db="EMBL/GenBank/DDBJ databases">
        <authorList>
            <person name="Babu N.S."/>
            <person name="Beckwith C.J."/>
            <person name="Beseler K.G."/>
            <person name="Brison A."/>
            <person name="Carone J.V."/>
            <person name="Caskin T.P."/>
            <person name="Diamond M."/>
            <person name="Durham M.E."/>
            <person name="Foxe J.M."/>
            <person name="Go M."/>
            <person name="Henderson B.A."/>
            <person name="Jones I.B."/>
            <person name="McGettigan J.A."/>
            <person name="Micheletti S.J."/>
            <person name="Nasrallah M.E."/>
            <person name="Ortiz D."/>
            <person name="Piller C.R."/>
            <person name="Privatt S.R."/>
            <person name="Schneider S.L."/>
            <person name="Sharp S."/>
            <person name="Smith T.C."/>
            <person name="Stanton J.D."/>
            <person name="Ullery H.E."/>
            <person name="Wilson R.J."/>
            <person name="Serrano M.G."/>
            <person name="Buck G."/>
            <person name="Lee V."/>
            <person name="Wang Y."/>
            <person name="Carvalho R."/>
            <person name="Voegtly L."/>
            <person name="Shi R."/>
            <person name="Duckworth R."/>
            <person name="Johnson A."/>
            <person name="Loviza R."/>
            <person name="Walstead R."/>
            <person name="Shah Z."/>
            <person name="Kiflezghi M."/>
            <person name="Wade K."/>
            <person name="Ball S.L."/>
            <person name="Bradley K.W."/>
            <person name="Asai D.J."/>
            <person name="Bowman C.A."/>
            <person name="Russell D.A."/>
            <person name="Pope W.H."/>
            <person name="Jacobs-Sera D."/>
            <person name="Hendrix R.W."/>
            <person name="Hatfull G.F."/>
        </authorList>
    </citation>
    <scope>NUCLEOTIDE SEQUENCE</scope>
</reference>
<accession>A0A087STH4</accession>
<dbReference type="GeneID" id="23617938"/>